<feature type="region of interest" description="Disordered" evidence="1">
    <location>
        <begin position="67"/>
        <end position="147"/>
    </location>
</feature>
<feature type="compositionally biased region" description="Polar residues" evidence="1">
    <location>
        <begin position="85"/>
        <end position="98"/>
    </location>
</feature>
<dbReference type="AlphaFoldDB" id="A0A4D9E1V1"/>
<gene>
    <name evidence="2" type="ORF">DR999_PMT14156</name>
</gene>
<feature type="compositionally biased region" description="Basic and acidic residues" evidence="1">
    <location>
        <begin position="103"/>
        <end position="126"/>
    </location>
</feature>
<name>A0A4D9E1V1_9SAUR</name>
<evidence type="ECO:0000256" key="1">
    <source>
        <dbReference type="SAM" id="MobiDB-lite"/>
    </source>
</evidence>
<protein>
    <submittedName>
        <fullName evidence="2">Microtubule-associated protein RP/EB family member 1</fullName>
    </submittedName>
</protein>
<dbReference type="Proteomes" id="UP000297703">
    <property type="component" value="Unassembled WGS sequence"/>
</dbReference>
<evidence type="ECO:0000313" key="3">
    <source>
        <dbReference type="Proteomes" id="UP000297703"/>
    </source>
</evidence>
<dbReference type="STRING" id="55544.A0A4D9E1V1"/>
<dbReference type="EMBL" id="QXTE01000158">
    <property type="protein sequence ID" value="TFK03417.1"/>
    <property type="molecule type" value="Genomic_DNA"/>
</dbReference>
<evidence type="ECO:0000313" key="2">
    <source>
        <dbReference type="EMBL" id="TFK03417.1"/>
    </source>
</evidence>
<proteinExistence type="predicted"/>
<reference evidence="2 3" key="1">
    <citation type="submission" date="2019-04" db="EMBL/GenBank/DDBJ databases">
        <title>Draft genome of the big-headed turtle Platysternon megacephalum.</title>
        <authorList>
            <person name="Gong S."/>
        </authorList>
    </citation>
    <scope>NUCLEOTIDE SEQUENCE [LARGE SCALE GENOMIC DNA]</scope>
    <source>
        <strain evidence="2">DO16091913</strain>
        <tissue evidence="2">Muscle</tissue>
    </source>
</reference>
<keyword evidence="3" id="KW-1185">Reference proteome</keyword>
<organism evidence="2 3">
    <name type="scientific">Platysternon megacephalum</name>
    <name type="common">big-headed turtle</name>
    <dbReference type="NCBI Taxonomy" id="55544"/>
    <lineage>
        <taxon>Eukaryota</taxon>
        <taxon>Metazoa</taxon>
        <taxon>Chordata</taxon>
        <taxon>Craniata</taxon>
        <taxon>Vertebrata</taxon>
        <taxon>Euteleostomi</taxon>
        <taxon>Archelosauria</taxon>
        <taxon>Testudinata</taxon>
        <taxon>Testudines</taxon>
        <taxon>Cryptodira</taxon>
        <taxon>Durocryptodira</taxon>
        <taxon>Testudinoidea</taxon>
        <taxon>Platysternidae</taxon>
        <taxon>Platysternon</taxon>
    </lineage>
</organism>
<sequence length="147" mass="16350">MISSWEREEESLISRAARVPNLQSCEEKEILSGTCADPLPKVSFLSNDSSLDSHFNAPGDGIMSENEEYAHQEGPELMEPCGTLSGISQRNISQSPEQSKACEGQHRSERHQTTAPEKRRGEKQNHSDQGISPGSLGEKVRFHSWTR</sequence>
<accession>A0A4D9E1V1</accession>
<reference evidence="2 3" key="2">
    <citation type="submission" date="2019-04" db="EMBL/GenBank/DDBJ databases">
        <title>The genome sequence of big-headed turtle.</title>
        <authorList>
            <person name="Gong S."/>
        </authorList>
    </citation>
    <scope>NUCLEOTIDE SEQUENCE [LARGE SCALE GENOMIC DNA]</scope>
    <source>
        <strain evidence="2">DO16091913</strain>
        <tissue evidence="2">Muscle</tissue>
    </source>
</reference>
<comment type="caution">
    <text evidence="2">The sequence shown here is derived from an EMBL/GenBank/DDBJ whole genome shotgun (WGS) entry which is preliminary data.</text>
</comment>